<name>A0A4U0Z0E6_9RHOB</name>
<dbReference type="InterPro" id="IPR050639">
    <property type="entry name" value="SSR_resolvase"/>
</dbReference>
<proteinExistence type="predicted"/>
<reference evidence="4 5" key="1">
    <citation type="submission" date="2019-04" db="EMBL/GenBank/DDBJ databases">
        <title>Crypto-aerobic microbial life in anoxic (sulfidic) marine sediments.</title>
        <authorList>
            <person name="Bhattacharya S."/>
            <person name="Roy C."/>
            <person name="Mondal N."/>
            <person name="Sarkar J."/>
            <person name="Mandal S."/>
            <person name="Rameez M.J."/>
            <person name="Ghosh W."/>
        </authorList>
    </citation>
    <scope>NUCLEOTIDE SEQUENCE [LARGE SCALE GENOMIC DNA]</scope>
    <source>
        <strain evidence="4 5">SBBC</strain>
    </source>
</reference>
<dbReference type="Pfam" id="PF07508">
    <property type="entry name" value="Recombinase"/>
    <property type="match status" value="1"/>
</dbReference>
<evidence type="ECO:0000256" key="1">
    <source>
        <dbReference type="SAM" id="MobiDB-lite"/>
    </source>
</evidence>
<organism evidence="4 5">
    <name type="scientific">Cereibacter changlensis</name>
    <dbReference type="NCBI Taxonomy" id="402884"/>
    <lineage>
        <taxon>Bacteria</taxon>
        <taxon>Pseudomonadati</taxon>
        <taxon>Pseudomonadota</taxon>
        <taxon>Alphaproteobacteria</taxon>
        <taxon>Rhodobacterales</taxon>
        <taxon>Paracoccaceae</taxon>
        <taxon>Cereibacter</taxon>
    </lineage>
</organism>
<dbReference type="Pfam" id="PF00239">
    <property type="entry name" value="Resolvase"/>
    <property type="match status" value="1"/>
</dbReference>
<evidence type="ECO:0000259" key="3">
    <source>
        <dbReference type="PROSITE" id="PS51737"/>
    </source>
</evidence>
<dbReference type="SUPFAM" id="SSF53041">
    <property type="entry name" value="Resolvase-like"/>
    <property type="match status" value="1"/>
</dbReference>
<dbReference type="EMBL" id="SWAU01000029">
    <property type="protein sequence ID" value="TKA97608.1"/>
    <property type="molecule type" value="Genomic_DNA"/>
</dbReference>
<dbReference type="PROSITE" id="PS51737">
    <property type="entry name" value="RECOMBINASE_DNA_BIND"/>
    <property type="match status" value="1"/>
</dbReference>
<dbReference type="InterPro" id="IPR006119">
    <property type="entry name" value="Resolv_N"/>
</dbReference>
<evidence type="ECO:0000313" key="5">
    <source>
        <dbReference type="Proteomes" id="UP000306340"/>
    </source>
</evidence>
<feature type="domain" description="Recombinase" evidence="3">
    <location>
        <begin position="153"/>
        <end position="238"/>
    </location>
</feature>
<protein>
    <submittedName>
        <fullName evidence="4">Recombinase family protein</fullName>
    </submittedName>
</protein>
<feature type="compositionally biased region" description="Basic and acidic residues" evidence="1">
    <location>
        <begin position="224"/>
        <end position="238"/>
    </location>
</feature>
<gene>
    <name evidence="4" type="ORF">FAZ78_05025</name>
</gene>
<dbReference type="CDD" id="cd00338">
    <property type="entry name" value="Ser_Recombinase"/>
    <property type="match status" value="1"/>
</dbReference>
<dbReference type="Gene3D" id="3.40.50.1390">
    <property type="entry name" value="Resolvase, N-terminal catalytic domain"/>
    <property type="match status" value="1"/>
</dbReference>
<dbReference type="GO" id="GO:0000150">
    <property type="term" value="F:DNA strand exchange activity"/>
    <property type="evidence" value="ECO:0007669"/>
    <property type="project" value="InterPro"/>
</dbReference>
<feature type="region of interest" description="Disordered" evidence="1">
    <location>
        <begin position="201"/>
        <end position="238"/>
    </location>
</feature>
<dbReference type="Proteomes" id="UP000306340">
    <property type="component" value="Unassembled WGS sequence"/>
</dbReference>
<evidence type="ECO:0000313" key="4">
    <source>
        <dbReference type="EMBL" id="TKA97608.1"/>
    </source>
</evidence>
<dbReference type="InterPro" id="IPR011109">
    <property type="entry name" value="DNA_bind_recombinase_dom"/>
</dbReference>
<evidence type="ECO:0000259" key="2">
    <source>
        <dbReference type="PROSITE" id="PS51736"/>
    </source>
</evidence>
<dbReference type="SMART" id="SM00857">
    <property type="entry name" value="Resolvase"/>
    <property type="match status" value="1"/>
</dbReference>
<sequence>MSDTLRAVIYARFSSDLQRDASLEDQIRACRDYAARQGLEVVEVYTDRAISGASLMRSGIQKLMRDARTDRFDVVIAHALDRLSRNQADIASIFEQFQFSNIAIETVSEGSVSELHIGFKGAMNALFLRDLSKKTREGLRGRAIAGKSAGGLTYGYRVVRAFTEDGEPIRGDRLIDAAEAAIVRRIFEDYAKGVSPRKIAEQLNKEGIPGPRGGPWGSSTIQGNRERGAVRRDKQDEN</sequence>
<dbReference type="AlphaFoldDB" id="A0A4U0Z0E6"/>
<dbReference type="GO" id="GO:0003677">
    <property type="term" value="F:DNA binding"/>
    <property type="evidence" value="ECO:0007669"/>
    <property type="project" value="InterPro"/>
</dbReference>
<dbReference type="PANTHER" id="PTHR30461:SF23">
    <property type="entry name" value="DNA RECOMBINASE-RELATED"/>
    <property type="match status" value="1"/>
</dbReference>
<comment type="caution">
    <text evidence="4">The sequence shown here is derived from an EMBL/GenBank/DDBJ whole genome shotgun (WGS) entry which is preliminary data.</text>
</comment>
<dbReference type="RefSeq" id="WP_136791587.1">
    <property type="nucleotide sequence ID" value="NZ_SWAU01000029.1"/>
</dbReference>
<dbReference type="InterPro" id="IPR036162">
    <property type="entry name" value="Resolvase-like_N_sf"/>
</dbReference>
<dbReference type="PROSITE" id="PS51736">
    <property type="entry name" value="RECOMBINASES_3"/>
    <property type="match status" value="1"/>
</dbReference>
<feature type="domain" description="Resolvase/invertase-type recombinase catalytic" evidence="2">
    <location>
        <begin position="6"/>
        <end position="150"/>
    </location>
</feature>
<accession>A0A4U0Z0E6</accession>
<dbReference type="InterPro" id="IPR038109">
    <property type="entry name" value="DNA_bind_recomb_sf"/>
</dbReference>
<dbReference type="Gene3D" id="3.90.1750.20">
    <property type="entry name" value="Putative Large Serine Recombinase, Chain B, Domain 2"/>
    <property type="match status" value="1"/>
</dbReference>
<dbReference type="PANTHER" id="PTHR30461">
    <property type="entry name" value="DNA-INVERTASE FROM LAMBDOID PROPHAGE"/>
    <property type="match status" value="1"/>
</dbReference>